<keyword evidence="2" id="KW-1185">Reference proteome</keyword>
<dbReference type="EMBL" id="PGOL01042663">
    <property type="protein sequence ID" value="PKH94093.1"/>
    <property type="molecule type" value="Genomic_DNA"/>
</dbReference>
<comment type="caution">
    <text evidence="1">The sequence shown here is derived from an EMBL/GenBank/DDBJ whole genome shotgun (WGS) entry which is preliminary data.</text>
</comment>
<gene>
    <name evidence="1" type="ORF">CRG98_049765</name>
</gene>
<evidence type="ECO:0000313" key="2">
    <source>
        <dbReference type="Proteomes" id="UP000233551"/>
    </source>
</evidence>
<dbReference type="AlphaFoldDB" id="A0A2I0H2V6"/>
<reference evidence="1 2" key="1">
    <citation type="submission" date="2017-11" db="EMBL/GenBank/DDBJ databases">
        <title>De-novo sequencing of pomegranate (Punica granatum L.) genome.</title>
        <authorList>
            <person name="Akparov Z."/>
            <person name="Amiraslanov A."/>
            <person name="Hajiyeva S."/>
            <person name="Abbasov M."/>
            <person name="Kaur K."/>
            <person name="Hamwieh A."/>
            <person name="Solovyev V."/>
            <person name="Salamov A."/>
            <person name="Braich B."/>
            <person name="Kosarev P."/>
            <person name="Mahmoud A."/>
            <person name="Hajiyev E."/>
            <person name="Babayeva S."/>
            <person name="Izzatullayeva V."/>
            <person name="Mammadov A."/>
            <person name="Mammadov A."/>
            <person name="Sharifova S."/>
            <person name="Ojaghi J."/>
            <person name="Eynullazada K."/>
            <person name="Bayramov B."/>
            <person name="Abdulazimova A."/>
            <person name="Shahmuradov I."/>
        </authorList>
    </citation>
    <scope>NUCLEOTIDE SEQUENCE [LARGE SCALE GENOMIC DNA]</scope>
    <source>
        <strain evidence="2">cv. AG2017</strain>
        <tissue evidence="1">Leaf</tissue>
    </source>
</reference>
<name>A0A2I0H2V6_PUNGR</name>
<proteinExistence type="predicted"/>
<accession>A0A2I0H2V6</accession>
<protein>
    <submittedName>
        <fullName evidence="1">Uncharacterized protein</fullName>
    </submittedName>
</protein>
<organism evidence="1 2">
    <name type="scientific">Punica granatum</name>
    <name type="common">Pomegranate</name>
    <dbReference type="NCBI Taxonomy" id="22663"/>
    <lineage>
        <taxon>Eukaryota</taxon>
        <taxon>Viridiplantae</taxon>
        <taxon>Streptophyta</taxon>
        <taxon>Embryophyta</taxon>
        <taxon>Tracheophyta</taxon>
        <taxon>Spermatophyta</taxon>
        <taxon>Magnoliopsida</taxon>
        <taxon>eudicotyledons</taxon>
        <taxon>Gunneridae</taxon>
        <taxon>Pentapetalae</taxon>
        <taxon>rosids</taxon>
        <taxon>malvids</taxon>
        <taxon>Myrtales</taxon>
        <taxon>Lythraceae</taxon>
        <taxon>Punica</taxon>
    </lineage>
</organism>
<sequence length="57" mass="6316">TFSVLGGLTLEEESFGDFGLCRSKEKKNLAMLELEGEEESCESAMLELEAEIGDDER</sequence>
<feature type="non-terminal residue" evidence="1">
    <location>
        <position position="1"/>
    </location>
</feature>
<evidence type="ECO:0000313" key="1">
    <source>
        <dbReference type="EMBL" id="PKH94093.1"/>
    </source>
</evidence>
<dbReference type="Proteomes" id="UP000233551">
    <property type="component" value="Unassembled WGS sequence"/>
</dbReference>